<evidence type="ECO:0000259" key="12">
    <source>
        <dbReference type="PROSITE" id="PS50186"/>
    </source>
</evidence>
<dbReference type="SMART" id="SM00049">
    <property type="entry name" value="DEP"/>
    <property type="match status" value="1"/>
</dbReference>
<dbReference type="Pfam" id="PF00610">
    <property type="entry name" value="DEP"/>
    <property type="match status" value="1"/>
</dbReference>
<dbReference type="PANTHER" id="PTHR10807:SF73">
    <property type="entry name" value="LD06050P"/>
    <property type="match status" value="1"/>
</dbReference>
<feature type="region of interest" description="Disordered" evidence="10">
    <location>
        <begin position="504"/>
        <end position="562"/>
    </location>
</feature>
<dbReference type="FunFam" id="1.10.10.10:FF:000400">
    <property type="entry name" value="DiSHevelled related"/>
    <property type="match status" value="1"/>
</dbReference>
<dbReference type="InterPro" id="IPR036388">
    <property type="entry name" value="WH-like_DNA-bd_sf"/>
</dbReference>
<dbReference type="GO" id="GO:0019903">
    <property type="term" value="F:protein phosphatase binding"/>
    <property type="evidence" value="ECO:0007669"/>
    <property type="project" value="TreeGrafter"/>
</dbReference>
<evidence type="ECO:0000256" key="6">
    <source>
        <dbReference type="ARBA" id="ARBA00022490"/>
    </source>
</evidence>
<feature type="domain" description="Myotubularin phosphatase" evidence="14">
    <location>
        <begin position="765"/>
        <end position="1143"/>
    </location>
</feature>
<dbReference type="Gene3D" id="1.10.10.10">
    <property type="entry name" value="Winged helix-like DNA-binding domain superfamily/Winged helix DNA-binding domain"/>
    <property type="match status" value="1"/>
</dbReference>
<dbReference type="InterPro" id="IPR038207">
    <property type="entry name" value="DIX_dom_sf"/>
</dbReference>
<dbReference type="InterPro" id="IPR036034">
    <property type="entry name" value="PDZ_sf"/>
</dbReference>
<dbReference type="SUPFAM" id="SSF50156">
    <property type="entry name" value="PDZ domain-like"/>
    <property type="match status" value="1"/>
</dbReference>
<dbReference type="GO" id="GO:0016477">
    <property type="term" value="P:cell migration"/>
    <property type="evidence" value="ECO:0007669"/>
    <property type="project" value="UniProtKB-ARBA"/>
</dbReference>
<dbReference type="Gene3D" id="2.40.240.130">
    <property type="match status" value="1"/>
</dbReference>
<dbReference type="InterPro" id="IPR029071">
    <property type="entry name" value="Ubiquitin-like_domsf"/>
</dbReference>
<dbReference type="GO" id="GO:0010507">
    <property type="term" value="P:negative regulation of autophagy"/>
    <property type="evidence" value="ECO:0007669"/>
    <property type="project" value="TreeGrafter"/>
</dbReference>
<accession>A0AAF5DMU7</accession>
<dbReference type="SMART" id="SM00021">
    <property type="entry name" value="DAX"/>
    <property type="match status" value="1"/>
</dbReference>
<keyword evidence="7 9" id="KW-0879">Wnt signaling pathway</keyword>
<name>A0AAF5DMU7_STRER</name>
<dbReference type="GO" id="GO:0046856">
    <property type="term" value="P:phosphatidylinositol dephosphorylation"/>
    <property type="evidence" value="ECO:0007669"/>
    <property type="project" value="TreeGrafter"/>
</dbReference>
<feature type="region of interest" description="Disordered" evidence="10">
    <location>
        <begin position="189"/>
        <end position="220"/>
    </location>
</feature>
<organism evidence="15 16">
    <name type="scientific">Strongyloides stercoralis</name>
    <name type="common">Threadworm</name>
    <dbReference type="NCBI Taxonomy" id="6248"/>
    <lineage>
        <taxon>Eukaryota</taxon>
        <taxon>Metazoa</taxon>
        <taxon>Ecdysozoa</taxon>
        <taxon>Nematoda</taxon>
        <taxon>Chromadorea</taxon>
        <taxon>Rhabditida</taxon>
        <taxon>Tylenchina</taxon>
        <taxon>Panagrolaimomorpha</taxon>
        <taxon>Strongyloidoidea</taxon>
        <taxon>Strongyloididae</taxon>
        <taxon>Strongyloides</taxon>
    </lineage>
</organism>
<feature type="compositionally biased region" description="Polar residues" evidence="10">
    <location>
        <begin position="532"/>
        <end position="542"/>
    </location>
</feature>
<comment type="subcellular location">
    <subcellularLocation>
        <location evidence="2">Cytoplasm</location>
    </subcellularLocation>
    <subcellularLocation>
        <location evidence="1">Membrane</location>
    </subcellularLocation>
</comment>
<evidence type="ECO:0000256" key="10">
    <source>
        <dbReference type="SAM" id="MobiDB-lite"/>
    </source>
</evidence>
<comment type="similarity">
    <text evidence="4">Belongs to the DSH family.</text>
</comment>
<dbReference type="PROSITE" id="PS51339">
    <property type="entry name" value="PPASE_MYOTUBULARIN"/>
    <property type="match status" value="1"/>
</dbReference>
<feature type="compositionally biased region" description="Basic and acidic residues" evidence="10">
    <location>
        <begin position="519"/>
        <end position="531"/>
    </location>
</feature>
<dbReference type="InterPro" id="IPR000591">
    <property type="entry name" value="DEP_dom"/>
</dbReference>
<dbReference type="Pfam" id="PF00595">
    <property type="entry name" value="PDZ"/>
    <property type="match status" value="1"/>
</dbReference>
<dbReference type="InterPro" id="IPR036390">
    <property type="entry name" value="WH_DNA-bd_sf"/>
</dbReference>
<dbReference type="PROSITE" id="PS50106">
    <property type="entry name" value="PDZ"/>
    <property type="match status" value="1"/>
</dbReference>
<feature type="domain" description="DIX" evidence="13">
    <location>
        <begin position="1"/>
        <end position="82"/>
    </location>
</feature>
<dbReference type="InterPro" id="IPR029021">
    <property type="entry name" value="Prot-tyrosine_phosphatase-like"/>
</dbReference>
<reference evidence="16" key="1">
    <citation type="submission" date="2024-02" db="UniProtKB">
        <authorList>
            <consortium name="WormBaseParasite"/>
        </authorList>
    </citation>
    <scope>IDENTIFICATION</scope>
</reference>
<feature type="domain" description="PDZ" evidence="11">
    <location>
        <begin position="229"/>
        <end position="295"/>
    </location>
</feature>
<dbReference type="GO" id="GO:0003002">
    <property type="term" value="P:regionalization"/>
    <property type="evidence" value="ECO:0007669"/>
    <property type="project" value="UniProtKB-ARBA"/>
</dbReference>
<dbReference type="GO" id="GO:0048598">
    <property type="term" value="P:embryonic morphogenesis"/>
    <property type="evidence" value="ECO:0007669"/>
    <property type="project" value="UniProtKB-ARBA"/>
</dbReference>
<dbReference type="SMART" id="SM00228">
    <property type="entry name" value="PDZ"/>
    <property type="match status" value="1"/>
</dbReference>
<dbReference type="GO" id="GO:0016055">
    <property type="term" value="P:Wnt signaling pathway"/>
    <property type="evidence" value="ECO:0007669"/>
    <property type="project" value="UniProtKB-KW"/>
</dbReference>
<dbReference type="GO" id="GO:0048699">
    <property type="term" value="P:generation of neurons"/>
    <property type="evidence" value="ECO:0007669"/>
    <property type="project" value="UniProtKB-ARBA"/>
</dbReference>
<evidence type="ECO:0000256" key="2">
    <source>
        <dbReference type="ARBA" id="ARBA00004496"/>
    </source>
</evidence>
<evidence type="ECO:0000313" key="15">
    <source>
        <dbReference type="Proteomes" id="UP000035681"/>
    </source>
</evidence>
<proteinExistence type="inferred from homology"/>
<feature type="compositionally biased region" description="Basic residues" evidence="10">
    <location>
        <begin position="196"/>
        <end position="205"/>
    </location>
</feature>
<evidence type="ECO:0000256" key="4">
    <source>
        <dbReference type="ARBA" id="ARBA00008735"/>
    </source>
</evidence>
<evidence type="ECO:0000259" key="13">
    <source>
        <dbReference type="PROSITE" id="PS50841"/>
    </source>
</evidence>
<evidence type="ECO:0000259" key="11">
    <source>
        <dbReference type="PROSITE" id="PS50106"/>
    </source>
</evidence>
<keyword evidence="8" id="KW-0472">Membrane</keyword>
<keyword evidence="5" id="KW-0217">Developmental protein</keyword>
<sequence>MVNKIYYYLDDNTPYVSEFDKPINEITLGDFKKHFKRKGYRYFYKKEDDDIQKPVKVELFDDTTILCPTGKGPIELFLVPCIENESLPIQDTSHATLTRKNVHRYSGYGSDYWKKTYKPHPDVQGMYLPSITDIDNSGGQRVSMVTTEYDTSIMYNKLGKKLPIDQYTTDSEFTFQSEDENIYRKKRYHKGEYRERKPRQNKRKMKAESAVSSTLNSSLTSHSTPCIDTVYLNLADYSFLGMKVVGNDGGIFVSDIDRGGAADFCENLEIGDQIIQIDNKSFEDLTEEEAVNLIKHCVKKKKNIKMYISKRKKSFGNDTTNFFGLDSTTLPIDISCWVETAIQRQMRGMDKTYIEKDIEDYNQGFQQENISPSMNDFSCINTSINDENSTSQLTCFMDPSIIIHRMIMPNNGIEIKDRVWLKITVPSCIIGKDLVCWLKKNVRGLENKKKSYSYASWLLHQGHIRHMIGQRKFTEQSYYIFNEYYAKRIDINEMMKNKNESNTDITYCRTSSSNTQGRNENEFKNQNRDSRNNFSSAITNTSDTKEKTINSSNSETKKLGKCPMEIPINNDYASMLDMDETDKTFHDNLYQVVPDYKTNINHIDKQQKLTSSSYEGAKFKINVMELVEIIEKPRVNNVFLKEGPRRRQIGSVALIGHHFIFIPSECRKKDKKNILPEDDELWLLHRAIDKVEIKKFKYRKKDGPIEIGGLLYLKCKNFLIVVFQFFNFDDCTTVGRNIETLSNITGFTLDYPFYYQCPFKPLDNGWTSFSVDEQYAKLILQNGQKWRISSINENYTVCPTYPEKIIVPAGNGDDYIKISATFRAECRFPILAYYHPSTNSSIIRCGQPLVGPTNRRCKEDEVIVNSFLAPNQKGIIYDTRPKTITFFAQGLGGGTESKSNYSRWRYVNGKLPRIKEIHDALTKTVSLCNNINIGIDKWFKQLRSARWLEIVLESLTAAATVAQIVDCECMSVMVHGGDGLDTTLLVTSVAILLLDTDSRTIRGFEALIEREWIMAGHPFSIRCAHSAYNIGNITGKYESPIFLLFLDCVWQVMRQYPASFEFNEDFLLLIFEHAYASEFGSFLGNCEREKKIHKVKESTTSLWSYINHPEILVNYVSPAYEPNLETLWPSVAPQVIVLWDRLFKRWRLDWTQIDQIQQIIKKVKNTKLALNCEKNSN</sequence>
<feature type="domain" description="DEP" evidence="12">
    <location>
        <begin position="409"/>
        <end position="483"/>
    </location>
</feature>
<dbReference type="GO" id="GO:0048468">
    <property type="term" value="P:cell development"/>
    <property type="evidence" value="ECO:0007669"/>
    <property type="project" value="UniProtKB-ARBA"/>
</dbReference>
<dbReference type="PANTHER" id="PTHR10807">
    <property type="entry name" value="MYOTUBULARIN-RELATED"/>
    <property type="match status" value="1"/>
</dbReference>
<evidence type="ECO:0000256" key="5">
    <source>
        <dbReference type="ARBA" id="ARBA00022473"/>
    </source>
</evidence>
<dbReference type="Pfam" id="PF00778">
    <property type="entry name" value="DIX"/>
    <property type="match status" value="1"/>
</dbReference>
<dbReference type="InterPro" id="IPR001478">
    <property type="entry name" value="PDZ"/>
</dbReference>
<evidence type="ECO:0000313" key="16">
    <source>
        <dbReference type="WBParaSite" id="TCONS_00014235.p1"/>
    </source>
</evidence>
<dbReference type="GO" id="GO:0048646">
    <property type="term" value="P:anatomical structure formation involved in morphogenesis"/>
    <property type="evidence" value="ECO:0007669"/>
    <property type="project" value="UniProtKB-ARBA"/>
</dbReference>
<dbReference type="AlphaFoldDB" id="A0AAF5DMU7"/>
<protein>
    <submittedName>
        <fullName evidence="16">Myotubularin phosphatase domain-containing protein</fullName>
    </submittedName>
</protein>
<dbReference type="WBParaSite" id="TCONS_00014235.p1">
    <property type="protein sequence ID" value="TCONS_00014235.p1"/>
    <property type="gene ID" value="XLOC_009449"/>
</dbReference>
<dbReference type="PROSITE" id="PS50841">
    <property type="entry name" value="DIX"/>
    <property type="match status" value="1"/>
</dbReference>
<comment type="similarity">
    <text evidence="3">Belongs to the protein-tyrosine phosphatase family. Non-receptor class myotubularin subfamily.</text>
</comment>
<evidence type="ECO:0000256" key="3">
    <source>
        <dbReference type="ARBA" id="ARBA00007471"/>
    </source>
</evidence>
<dbReference type="InterPro" id="IPR011993">
    <property type="entry name" value="PH-like_dom_sf"/>
</dbReference>
<evidence type="ECO:0000256" key="1">
    <source>
        <dbReference type="ARBA" id="ARBA00004370"/>
    </source>
</evidence>
<dbReference type="Pfam" id="PF06602">
    <property type="entry name" value="Myotub-related"/>
    <property type="match status" value="1"/>
</dbReference>
<dbReference type="GO" id="GO:0048730">
    <property type="term" value="P:epidermis morphogenesis"/>
    <property type="evidence" value="ECO:0007669"/>
    <property type="project" value="UniProtKB-ARBA"/>
</dbReference>
<evidence type="ECO:0000256" key="8">
    <source>
        <dbReference type="ARBA" id="ARBA00023136"/>
    </source>
</evidence>
<dbReference type="GO" id="GO:0005938">
    <property type="term" value="C:cell cortex"/>
    <property type="evidence" value="ECO:0007669"/>
    <property type="project" value="UniProtKB-ARBA"/>
</dbReference>
<dbReference type="CDD" id="cd04438">
    <property type="entry name" value="DEP_dishevelled"/>
    <property type="match status" value="1"/>
</dbReference>
<dbReference type="Proteomes" id="UP000035681">
    <property type="component" value="Unplaced"/>
</dbReference>
<feature type="compositionally biased region" description="Polar residues" evidence="10">
    <location>
        <begin position="504"/>
        <end position="518"/>
    </location>
</feature>
<dbReference type="InterPro" id="IPR010569">
    <property type="entry name" value="Myotubularin-like_Pase_dom"/>
</dbReference>
<dbReference type="SUPFAM" id="SSF54236">
    <property type="entry name" value="Ubiquitin-like"/>
    <property type="match status" value="1"/>
</dbReference>
<dbReference type="InterPro" id="IPR001158">
    <property type="entry name" value="DIX"/>
</dbReference>
<dbReference type="GO" id="GO:0000132">
    <property type="term" value="P:establishment of mitotic spindle orientation"/>
    <property type="evidence" value="ECO:0007669"/>
    <property type="project" value="UniProtKB-ARBA"/>
</dbReference>
<dbReference type="GO" id="GO:0009887">
    <property type="term" value="P:animal organ morphogenesis"/>
    <property type="evidence" value="ECO:0007669"/>
    <property type="project" value="UniProtKB-ARBA"/>
</dbReference>
<evidence type="ECO:0000256" key="9">
    <source>
        <dbReference type="PROSITE-ProRule" id="PRU00069"/>
    </source>
</evidence>
<keyword evidence="6" id="KW-0963">Cytoplasm</keyword>
<dbReference type="SUPFAM" id="SSF52799">
    <property type="entry name" value="(Phosphotyrosine protein) phosphatases II"/>
    <property type="match status" value="1"/>
</dbReference>
<dbReference type="GO" id="GO:0035591">
    <property type="term" value="F:signaling adaptor activity"/>
    <property type="evidence" value="ECO:0007669"/>
    <property type="project" value="UniProtKB-ARBA"/>
</dbReference>
<dbReference type="SUPFAM" id="SSF46785">
    <property type="entry name" value="Winged helix' DNA-binding domain"/>
    <property type="match status" value="1"/>
</dbReference>
<evidence type="ECO:0000259" key="14">
    <source>
        <dbReference type="PROSITE" id="PS51339"/>
    </source>
</evidence>
<dbReference type="GO" id="GO:0035556">
    <property type="term" value="P:intracellular signal transduction"/>
    <property type="evidence" value="ECO:0007669"/>
    <property type="project" value="InterPro"/>
</dbReference>
<dbReference type="Gene3D" id="2.30.42.10">
    <property type="match status" value="1"/>
</dbReference>
<dbReference type="Gene3D" id="2.30.29.30">
    <property type="entry name" value="Pleckstrin-homology domain (PH domain)/Phosphotyrosine-binding domain (PTB)"/>
    <property type="match status" value="1"/>
</dbReference>
<evidence type="ECO:0000256" key="7">
    <source>
        <dbReference type="ARBA" id="ARBA00022687"/>
    </source>
</evidence>
<keyword evidence="15" id="KW-1185">Reference proteome</keyword>
<dbReference type="InterPro" id="IPR030564">
    <property type="entry name" value="Myotubularin"/>
</dbReference>
<dbReference type="PROSITE" id="PS50186">
    <property type="entry name" value="DEP"/>
    <property type="match status" value="1"/>
</dbReference>
<dbReference type="GO" id="GO:0016020">
    <property type="term" value="C:membrane"/>
    <property type="evidence" value="ECO:0007669"/>
    <property type="project" value="UniProtKB-SubCell"/>
</dbReference>